<protein>
    <submittedName>
        <fullName evidence="2">ORF6N domain-containing protein</fullName>
    </submittedName>
</protein>
<dbReference type="EMBL" id="VVYV01000034">
    <property type="protein sequence ID" value="KAA5415264.1"/>
    <property type="molecule type" value="Genomic_DNA"/>
</dbReference>
<dbReference type="Pfam" id="PF10543">
    <property type="entry name" value="ORF6N"/>
    <property type="match status" value="1"/>
</dbReference>
<name>A0A108TG30_9BACE</name>
<evidence type="ECO:0000259" key="1">
    <source>
        <dbReference type="Pfam" id="PF10543"/>
    </source>
</evidence>
<reference evidence="2 3" key="1">
    <citation type="journal article" date="2019" name="Nat. Med.">
        <title>A library of human gut bacterial isolates paired with longitudinal multiomics data enables mechanistic microbiome research.</title>
        <authorList>
            <person name="Poyet M."/>
            <person name="Groussin M."/>
            <person name="Gibbons S.M."/>
            <person name="Avila-Pacheco J."/>
            <person name="Jiang X."/>
            <person name="Kearney S.M."/>
            <person name="Perrotta A.R."/>
            <person name="Berdy B."/>
            <person name="Zhao S."/>
            <person name="Lieberman T.D."/>
            <person name="Swanson P.K."/>
            <person name="Smith M."/>
            <person name="Roesemann S."/>
            <person name="Alexander J.E."/>
            <person name="Rich S.A."/>
            <person name="Livny J."/>
            <person name="Vlamakis H."/>
            <person name="Clish C."/>
            <person name="Bullock K."/>
            <person name="Deik A."/>
            <person name="Scott J."/>
            <person name="Pierce K.A."/>
            <person name="Xavier R.J."/>
            <person name="Alm E.J."/>
        </authorList>
    </citation>
    <scope>NUCLEOTIDE SEQUENCE [LARGE SCALE GENOMIC DNA]</scope>
    <source>
        <strain evidence="2 3">BIOML-A6</strain>
    </source>
</reference>
<dbReference type="GeneID" id="66305807"/>
<dbReference type="InterPro" id="IPR018873">
    <property type="entry name" value="KilA-N_DNA-bd_domain"/>
</dbReference>
<dbReference type="RefSeq" id="WP_007216461.1">
    <property type="nucleotide sequence ID" value="NZ_CABMLT010000003.1"/>
</dbReference>
<gene>
    <name evidence="2" type="ORF">F2Y81_18380</name>
</gene>
<comment type="caution">
    <text evidence="2">The sequence shown here is derived from an EMBL/GenBank/DDBJ whole genome shotgun (WGS) entry which is preliminary data.</text>
</comment>
<sequence>MENKLQVIREQEIEACLIELRGQKVLLDRDVAILYGVETKRVNEAVRNNPDKFPKDYIIELNESEIRYLRSKISTTNLSSKVRAVPKAFTEKGLYMLATVLKSPRATATTLAIIESFAHLRELSRNLNILSTETDEGKQKTLTQRSSELLHELLSVEEKGDTTETESSIELNLYALKMKRTVKKTKKG</sequence>
<accession>A0A108TG30</accession>
<dbReference type="Proteomes" id="UP000448877">
    <property type="component" value="Unassembled WGS sequence"/>
</dbReference>
<evidence type="ECO:0000313" key="2">
    <source>
        <dbReference type="EMBL" id="KAA5415264.1"/>
    </source>
</evidence>
<evidence type="ECO:0000313" key="3">
    <source>
        <dbReference type="Proteomes" id="UP000448877"/>
    </source>
</evidence>
<dbReference type="STRING" id="246787.BcellWH2_02862"/>
<proteinExistence type="predicted"/>
<feature type="domain" description="KilA-N DNA-binding" evidence="1">
    <location>
        <begin position="18"/>
        <end position="100"/>
    </location>
</feature>
<organism evidence="2 3">
    <name type="scientific">Bacteroides cellulosilyticus</name>
    <dbReference type="NCBI Taxonomy" id="246787"/>
    <lineage>
        <taxon>Bacteria</taxon>
        <taxon>Pseudomonadati</taxon>
        <taxon>Bacteroidota</taxon>
        <taxon>Bacteroidia</taxon>
        <taxon>Bacteroidales</taxon>
        <taxon>Bacteroidaceae</taxon>
        <taxon>Bacteroides</taxon>
    </lineage>
</organism>
<dbReference type="AlphaFoldDB" id="A0A108TG30"/>